<dbReference type="PANTHER" id="PTHR13392">
    <property type="entry name" value="ATAXIN 1"/>
    <property type="match status" value="1"/>
</dbReference>
<accession>A0A8C4QQ77</accession>
<evidence type="ECO:0000259" key="8">
    <source>
        <dbReference type="PROSITE" id="PS51148"/>
    </source>
</evidence>
<dbReference type="InterPro" id="IPR043404">
    <property type="entry name" value="ATAXIN1-like"/>
</dbReference>
<keyword evidence="4" id="KW-0238">DNA-binding</keyword>
<evidence type="ECO:0000256" key="1">
    <source>
        <dbReference type="ARBA" id="ARBA00004123"/>
    </source>
</evidence>
<dbReference type="Ensembl" id="ENSEBUT00000019539.1">
    <property type="protein sequence ID" value="ENSEBUP00000018963.1"/>
    <property type="gene ID" value="ENSEBUG00000011823.1"/>
</dbReference>
<evidence type="ECO:0000256" key="2">
    <source>
        <dbReference type="ARBA" id="ARBA00022491"/>
    </source>
</evidence>
<evidence type="ECO:0000256" key="3">
    <source>
        <dbReference type="ARBA" id="ARBA00023015"/>
    </source>
</evidence>
<keyword evidence="6" id="KW-0539">Nucleus</keyword>
<keyword evidence="10" id="KW-1185">Reference proteome</keyword>
<evidence type="ECO:0000256" key="6">
    <source>
        <dbReference type="ARBA" id="ARBA00023242"/>
    </source>
</evidence>
<feature type="region of interest" description="Disordered" evidence="7">
    <location>
        <begin position="384"/>
        <end position="411"/>
    </location>
</feature>
<evidence type="ECO:0000313" key="10">
    <source>
        <dbReference type="Proteomes" id="UP000694388"/>
    </source>
</evidence>
<organism evidence="9 10">
    <name type="scientific">Eptatretus burgeri</name>
    <name type="common">Inshore hagfish</name>
    <dbReference type="NCBI Taxonomy" id="7764"/>
    <lineage>
        <taxon>Eukaryota</taxon>
        <taxon>Metazoa</taxon>
        <taxon>Chordata</taxon>
        <taxon>Craniata</taxon>
        <taxon>Vertebrata</taxon>
        <taxon>Cyclostomata</taxon>
        <taxon>Myxini</taxon>
        <taxon>Myxiniformes</taxon>
        <taxon>Myxinidae</taxon>
        <taxon>Eptatretinae</taxon>
        <taxon>Eptatretus</taxon>
    </lineage>
</organism>
<proteinExistence type="predicted"/>
<dbReference type="GO" id="GO:0006355">
    <property type="term" value="P:regulation of DNA-templated transcription"/>
    <property type="evidence" value="ECO:0007669"/>
    <property type="project" value="InterPro"/>
</dbReference>
<name>A0A8C4QQ77_EPTBU</name>
<dbReference type="InterPro" id="IPR003652">
    <property type="entry name" value="Ataxin_AXH_dom"/>
</dbReference>
<comment type="subcellular location">
    <subcellularLocation>
        <location evidence="1">Nucleus</location>
    </subcellularLocation>
</comment>
<dbReference type="GO" id="GO:0003723">
    <property type="term" value="F:RNA binding"/>
    <property type="evidence" value="ECO:0007669"/>
    <property type="project" value="InterPro"/>
</dbReference>
<keyword evidence="3" id="KW-0805">Transcription regulation</keyword>
<keyword evidence="2" id="KW-0678">Repressor</keyword>
<dbReference type="InterPro" id="IPR036096">
    <property type="entry name" value="Ataxin_AXH_dom_sf"/>
</dbReference>
<dbReference type="GeneTree" id="ENSGT00390000005939"/>
<reference evidence="9" key="1">
    <citation type="submission" date="2025-05" db="UniProtKB">
        <authorList>
            <consortium name="Ensembl"/>
        </authorList>
    </citation>
    <scope>IDENTIFICATION</scope>
</reference>
<sequence>MLVAMVSAEVPGEKARSSYVREIVSPSDRRHENNPAASCSTGVLQPSHSLFLSSNTAFQATSSSVTSQNHHRQQLQQQVPATFSQTTPPAVTTPPAHFYRGSVIQMAGGELKRVEELVTEDFVRSAEVSKELKLDSSTVTATGPGSAPGLALLRFAIGETRTPASIQVLAEHPFFVFGRGWASCLPEQTSQQIGLPCTKLAVGDVCISLALRSSHTTLLSSATAIHSGQDASPSGRLWEPASSTSFYQGLGTALIQPSFESHNHPQSHSQSKSTTATSSRESISSVSLSVATHNDRHQHHCEDPESHYTDLHHQHHLCRSQIVPQRKDTPGSCRLEMRSGSGGGICGSQAADAARTQIAHRDLVPHIVHKTVVTAMKKPSISRTMDLSPARRERPGSEVDLGSGQRWHPETRDGRFEVAGSQPVRKRRWSAPECGEHRVLRSSDSMQNRPMFISREVKVSIEGHSSTGR</sequence>
<dbReference type="AlphaFoldDB" id="A0A8C4QQ77"/>
<dbReference type="Pfam" id="PF08517">
    <property type="entry name" value="AXH"/>
    <property type="match status" value="1"/>
</dbReference>
<keyword evidence="5" id="KW-0804">Transcription</keyword>
<dbReference type="PROSITE" id="PS51148">
    <property type="entry name" value="AXH"/>
    <property type="match status" value="1"/>
</dbReference>
<dbReference type="GO" id="GO:0005634">
    <property type="term" value="C:nucleus"/>
    <property type="evidence" value="ECO:0007669"/>
    <property type="project" value="UniProtKB-SubCell"/>
</dbReference>
<dbReference type="Gene3D" id="2.170.16.10">
    <property type="entry name" value="Hedgehog/Intein (Hint) domain"/>
    <property type="match status" value="1"/>
</dbReference>
<dbReference type="Proteomes" id="UP000694388">
    <property type="component" value="Unplaced"/>
</dbReference>
<dbReference type="SUPFAM" id="SSF102031">
    <property type="entry name" value="AXH domain"/>
    <property type="match status" value="1"/>
</dbReference>
<dbReference type="SMART" id="SM00536">
    <property type="entry name" value="AXH"/>
    <property type="match status" value="1"/>
</dbReference>
<evidence type="ECO:0000256" key="4">
    <source>
        <dbReference type="ARBA" id="ARBA00023125"/>
    </source>
</evidence>
<feature type="domain" description="AXH" evidence="8">
    <location>
        <begin position="86"/>
        <end position="217"/>
    </location>
</feature>
<evidence type="ECO:0000256" key="5">
    <source>
        <dbReference type="ARBA" id="ARBA00023163"/>
    </source>
</evidence>
<evidence type="ECO:0000313" key="9">
    <source>
        <dbReference type="Ensembl" id="ENSEBUP00000018963.1"/>
    </source>
</evidence>
<evidence type="ECO:0000256" key="7">
    <source>
        <dbReference type="SAM" id="MobiDB-lite"/>
    </source>
</evidence>
<feature type="compositionally biased region" description="Low complexity" evidence="7">
    <location>
        <begin position="273"/>
        <end position="292"/>
    </location>
</feature>
<protein>
    <recommendedName>
        <fullName evidence="8">AXH domain-containing protein</fullName>
    </recommendedName>
</protein>
<dbReference type="GO" id="GO:0003677">
    <property type="term" value="F:DNA binding"/>
    <property type="evidence" value="ECO:0007669"/>
    <property type="project" value="UniProtKB-KW"/>
</dbReference>
<feature type="region of interest" description="Disordered" evidence="7">
    <location>
        <begin position="258"/>
        <end position="308"/>
    </location>
</feature>
<feature type="compositionally biased region" description="Polar residues" evidence="7">
    <location>
        <begin position="258"/>
        <end position="272"/>
    </location>
</feature>
<dbReference type="Ensembl" id="ENSEBUT00000019533.1">
    <property type="protein sequence ID" value="ENSEBUP00000018957.1"/>
    <property type="gene ID" value="ENSEBUG00000011823.1"/>
</dbReference>
<dbReference type="PANTHER" id="PTHR13392:SF13">
    <property type="entry name" value="AXH DOMAIN-CONTAINING PROTEIN"/>
    <property type="match status" value="1"/>
</dbReference>